<feature type="compositionally biased region" description="Gly residues" evidence="1">
    <location>
        <begin position="19"/>
        <end position="32"/>
    </location>
</feature>
<dbReference type="Proteomes" id="UP000000763">
    <property type="component" value="Chromosome 6"/>
</dbReference>
<proteinExistence type="predicted"/>
<evidence type="ECO:0000313" key="3">
    <source>
        <dbReference type="Proteomes" id="UP000000763"/>
    </source>
</evidence>
<gene>
    <name evidence="2" type="primary">P0468G03.29</name>
</gene>
<protein>
    <submittedName>
        <fullName evidence="2">Uncharacterized protein</fullName>
    </submittedName>
</protein>
<feature type="region of interest" description="Disordered" evidence="1">
    <location>
        <begin position="90"/>
        <end position="127"/>
    </location>
</feature>
<dbReference type="EMBL" id="AP004278">
    <property type="protein sequence ID" value="BAD54010.1"/>
    <property type="molecule type" value="Genomic_DNA"/>
</dbReference>
<feature type="region of interest" description="Disordered" evidence="1">
    <location>
        <begin position="1"/>
        <end position="77"/>
    </location>
</feature>
<accession>Q5Z843</accession>
<reference evidence="3" key="1">
    <citation type="journal article" date="2005" name="Nature">
        <title>The map-based sequence of the rice genome.</title>
        <authorList>
            <consortium name="International rice genome sequencing project (IRGSP)"/>
            <person name="Matsumoto T."/>
            <person name="Wu J."/>
            <person name="Kanamori H."/>
            <person name="Katayose Y."/>
            <person name="Fujisawa M."/>
            <person name="Namiki N."/>
            <person name="Mizuno H."/>
            <person name="Yamamoto K."/>
            <person name="Antonio B.A."/>
            <person name="Baba T."/>
            <person name="Sakata K."/>
            <person name="Nagamura Y."/>
            <person name="Aoki H."/>
            <person name="Arikawa K."/>
            <person name="Arita K."/>
            <person name="Bito T."/>
            <person name="Chiden Y."/>
            <person name="Fujitsuka N."/>
            <person name="Fukunaka R."/>
            <person name="Hamada M."/>
            <person name="Harada C."/>
            <person name="Hayashi A."/>
            <person name="Hijishita S."/>
            <person name="Honda M."/>
            <person name="Hosokawa S."/>
            <person name="Ichikawa Y."/>
            <person name="Idonuma A."/>
            <person name="Iijima M."/>
            <person name="Ikeda M."/>
            <person name="Ikeno M."/>
            <person name="Ito K."/>
            <person name="Ito S."/>
            <person name="Ito T."/>
            <person name="Ito Y."/>
            <person name="Ito Y."/>
            <person name="Iwabuchi A."/>
            <person name="Kamiya K."/>
            <person name="Karasawa W."/>
            <person name="Kurita K."/>
            <person name="Katagiri S."/>
            <person name="Kikuta A."/>
            <person name="Kobayashi H."/>
            <person name="Kobayashi N."/>
            <person name="Machita K."/>
            <person name="Maehara T."/>
            <person name="Masukawa M."/>
            <person name="Mizubayashi T."/>
            <person name="Mukai Y."/>
            <person name="Nagasaki H."/>
            <person name="Nagata Y."/>
            <person name="Naito S."/>
            <person name="Nakashima M."/>
            <person name="Nakama Y."/>
            <person name="Nakamichi Y."/>
            <person name="Nakamura M."/>
            <person name="Meguro A."/>
            <person name="Negishi M."/>
            <person name="Ohta I."/>
            <person name="Ohta T."/>
            <person name="Okamoto M."/>
            <person name="Ono N."/>
            <person name="Saji S."/>
            <person name="Sakaguchi M."/>
            <person name="Sakai K."/>
            <person name="Shibata M."/>
            <person name="Shimokawa T."/>
            <person name="Song J."/>
            <person name="Takazaki Y."/>
            <person name="Terasawa K."/>
            <person name="Tsugane M."/>
            <person name="Tsuji K."/>
            <person name="Ueda S."/>
            <person name="Waki K."/>
            <person name="Yamagata H."/>
            <person name="Yamamoto M."/>
            <person name="Yamamoto S."/>
            <person name="Yamane H."/>
            <person name="Yoshiki S."/>
            <person name="Yoshihara R."/>
            <person name="Yukawa K."/>
            <person name="Zhong H."/>
            <person name="Yano M."/>
            <person name="Yuan Q."/>
            <person name="Ouyang S."/>
            <person name="Liu J."/>
            <person name="Jones K.M."/>
            <person name="Gansberger K."/>
            <person name="Moffat K."/>
            <person name="Hill J."/>
            <person name="Bera J."/>
            <person name="Fadrosh D."/>
            <person name="Jin S."/>
            <person name="Johri S."/>
            <person name="Kim M."/>
            <person name="Overton L."/>
            <person name="Reardon M."/>
            <person name="Tsitrin T."/>
            <person name="Vuong H."/>
            <person name="Weaver B."/>
            <person name="Ciecko A."/>
            <person name="Tallon L."/>
            <person name="Jackson J."/>
            <person name="Pai G."/>
            <person name="Aken S.V."/>
            <person name="Utterback T."/>
            <person name="Reidmuller S."/>
            <person name="Feldblyum T."/>
            <person name="Hsiao J."/>
            <person name="Zismann V."/>
            <person name="Iobst S."/>
            <person name="de Vazeille A.R."/>
            <person name="Buell C.R."/>
            <person name="Ying K."/>
            <person name="Li Y."/>
            <person name="Lu T."/>
            <person name="Huang Y."/>
            <person name="Zhao Q."/>
            <person name="Feng Q."/>
            <person name="Zhang L."/>
            <person name="Zhu J."/>
            <person name="Weng Q."/>
            <person name="Mu J."/>
            <person name="Lu Y."/>
            <person name="Fan D."/>
            <person name="Liu Y."/>
            <person name="Guan J."/>
            <person name="Zhang Y."/>
            <person name="Yu S."/>
            <person name="Liu X."/>
            <person name="Zhang Y."/>
            <person name="Hong G."/>
            <person name="Han B."/>
            <person name="Choisne N."/>
            <person name="Demange N."/>
            <person name="Orjeda G."/>
            <person name="Samain S."/>
            <person name="Cattolico L."/>
            <person name="Pelletier E."/>
            <person name="Couloux A."/>
            <person name="Segurens B."/>
            <person name="Wincker P."/>
            <person name="D'Hont A."/>
            <person name="Scarpelli C."/>
            <person name="Weissenbach J."/>
            <person name="Salanoubat M."/>
            <person name="Quetier F."/>
            <person name="Yu Y."/>
            <person name="Kim H.R."/>
            <person name="Rambo T."/>
            <person name="Currie J."/>
            <person name="Collura K."/>
            <person name="Luo M."/>
            <person name="Yang T."/>
            <person name="Ammiraju J.S.S."/>
            <person name="Engler F."/>
            <person name="Soderlund C."/>
            <person name="Wing R.A."/>
            <person name="Palmer L.E."/>
            <person name="de la Bastide M."/>
            <person name="Spiegel L."/>
            <person name="Nascimento L."/>
            <person name="Zutavern T."/>
            <person name="O'Shaughnessy A."/>
            <person name="Dike S."/>
            <person name="Dedhia N."/>
            <person name="Preston R."/>
            <person name="Balija V."/>
            <person name="McCombie W.R."/>
            <person name="Chow T."/>
            <person name="Chen H."/>
            <person name="Chung M."/>
            <person name="Chen C."/>
            <person name="Shaw J."/>
            <person name="Wu H."/>
            <person name="Hsiao K."/>
            <person name="Chao Y."/>
            <person name="Chu M."/>
            <person name="Cheng C."/>
            <person name="Hour A."/>
            <person name="Lee P."/>
            <person name="Lin S."/>
            <person name="Lin Y."/>
            <person name="Liou J."/>
            <person name="Liu S."/>
            <person name="Hsing Y."/>
            <person name="Raghuvanshi S."/>
            <person name="Mohanty A."/>
            <person name="Bharti A.K."/>
            <person name="Gaur A."/>
            <person name="Gupta V."/>
            <person name="Kumar D."/>
            <person name="Ravi V."/>
            <person name="Vij S."/>
            <person name="Kapur A."/>
            <person name="Khurana P."/>
            <person name="Khurana P."/>
            <person name="Khurana J.P."/>
            <person name="Tyagi A.K."/>
            <person name="Gaikwad K."/>
            <person name="Singh A."/>
            <person name="Dalal V."/>
            <person name="Srivastava S."/>
            <person name="Dixit A."/>
            <person name="Pal A.K."/>
            <person name="Ghazi I.A."/>
            <person name="Yadav M."/>
            <person name="Pandit A."/>
            <person name="Bhargava A."/>
            <person name="Sureshbabu K."/>
            <person name="Batra K."/>
            <person name="Sharma T.R."/>
            <person name="Mohapatra T."/>
            <person name="Singh N.K."/>
            <person name="Messing J."/>
            <person name="Nelson A.B."/>
            <person name="Fuks G."/>
            <person name="Kavchok S."/>
            <person name="Keizer G."/>
            <person name="Linton E."/>
            <person name="Llaca V."/>
            <person name="Song R."/>
            <person name="Tanyolac B."/>
            <person name="Young S."/>
            <person name="Ho-Il K."/>
            <person name="Hahn J.H."/>
            <person name="Sangsakoo G."/>
            <person name="Vanavichit A."/>
            <person name="de Mattos Luiz.A.T."/>
            <person name="Zimmer P.D."/>
            <person name="Malone G."/>
            <person name="Dellagostin O."/>
            <person name="de Oliveira A.C."/>
            <person name="Bevan M."/>
            <person name="Bancroft I."/>
            <person name="Minx P."/>
            <person name="Cordum H."/>
            <person name="Wilson R."/>
            <person name="Cheng Z."/>
            <person name="Jin W."/>
            <person name="Jiang J."/>
            <person name="Leong S.A."/>
            <person name="Iwama H."/>
            <person name="Gojobori T."/>
            <person name="Itoh T."/>
            <person name="Niimura Y."/>
            <person name="Fujii Y."/>
            <person name="Habara T."/>
            <person name="Sakai H."/>
            <person name="Sato Y."/>
            <person name="Wilson G."/>
            <person name="Kumar K."/>
            <person name="McCouch S."/>
            <person name="Juretic N."/>
            <person name="Hoen D."/>
            <person name="Wright S."/>
            <person name="Bruskiewich R."/>
            <person name="Bureau T."/>
            <person name="Miyao A."/>
            <person name="Hirochika H."/>
            <person name="Nishikawa T."/>
            <person name="Kadowaki K."/>
            <person name="Sugiura M."/>
            <person name="Burr B."/>
            <person name="Sasaki T."/>
        </authorList>
    </citation>
    <scope>NUCLEOTIDE SEQUENCE [LARGE SCALE GENOMIC DNA]</scope>
    <source>
        <strain evidence="3">cv. Nipponbare</strain>
    </source>
</reference>
<sequence>MGPGGAATSRDGAGVTGRSVGGSGDDGGGGLGARRRRTSWPPLLSRSGVAATSLDDVRCGSSPDPAAMARPARHVDGRGRGFVTATVVAAALPSSPGRRRGSGGTGRPRSGRRCGDTPYLSPTTASAPRSDATRFTVLFLALCALLFHPKTGGLF</sequence>
<reference evidence="3" key="2">
    <citation type="journal article" date="2008" name="Nucleic Acids Res.">
        <title>The rice annotation project database (RAP-DB): 2008 update.</title>
        <authorList>
            <consortium name="The rice annotation project (RAP)"/>
        </authorList>
    </citation>
    <scope>GENOME REANNOTATION</scope>
    <source>
        <strain evidence="3">cv. Nipponbare</strain>
    </source>
</reference>
<evidence type="ECO:0000313" key="2">
    <source>
        <dbReference type="EMBL" id="BAD54010.1"/>
    </source>
</evidence>
<dbReference type="AlphaFoldDB" id="Q5Z843"/>
<evidence type="ECO:0000256" key="1">
    <source>
        <dbReference type="SAM" id="MobiDB-lite"/>
    </source>
</evidence>
<name>Q5Z843_ORYSJ</name>
<organism evidence="2 3">
    <name type="scientific">Oryza sativa subsp. japonica</name>
    <name type="common">Rice</name>
    <dbReference type="NCBI Taxonomy" id="39947"/>
    <lineage>
        <taxon>Eukaryota</taxon>
        <taxon>Viridiplantae</taxon>
        <taxon>Streptophyta</taxon>
        <taxon>Embryophyta</taxon>
        <taxon>Tracheophyta</taxon>
        <taxon>Spermatophyta</taxon>
        <taxon>Magnoliopsida</taxon>
        <taxon>Liliopsida</taxon>
        <taxon>Poales</taxon>
        <taxon>Poaceae</taxon>
        <taxon>BOP clade</taxon>
        <taxon>Oryzoideae</taxon>
        <taxon>Oryzeae</taxon>
        <taxon>Oryzinae</taxon>
        <taxon>Oryza</taxon>
        <taxon>Oryza sativa</taxon>
    </lineage>
</organism>